<protein>
    <submittedName>
        <fullName evidence="2">Uncharacterized protein</fullName>
    </submittedName>
</protein>
<proteinExistence type="predicted"/>
<dbReference type="AlphaFoldDB" id="A0A1H8S0J1"/>
<sequence length="120" mass="13362">MAQESSELDYTHGAQGTKPSNPLDFQTGEAIPPEHFDWFWYTTIQKINALVTDIDNILNGGVTVTKADTVDGWDKQDIKDWVNSSADVPNADLADQAQSVEVRNNDPSDIEGRVWIRSDL</sequence>
<gene>
    <name evidence="2" type="ORF">SAMN05216388_1017101</name>
</gene>
<evidence type="ECO:0000313" key="3">
    <source>
        <dbReference type="Proteomes" id="UP000198775"/>
    </source>
</evidence>
<evidence type="ECO:0000256" key="1">
    <source>
        <dbReference type="SAM" id="MobiDB-lite"/>
    </source>
</evidence>
<accession>A0A1H8S0J1</accession>
<organism evidence="2 3">
    <name type="scientific">Halorientalis persicus</name>
    <dbReference type="NCBI Taxonomy" id="1367881"/>
    <lineage>
        <taxon>Archaea</taxon>
        <taxon>Methanobacteriati</taxon>
        <taxon>Methanobacteriota</taxon>
        <taxon>Stenosarchaea group</taxon>
        <taxon>Halobacteria</taxon>
        <taxon>Halobacteriales</taxon>
        <taxon>Haloarculaceae</taxon>
        <taxon>Halorientalis</taxon>
    </lineage>
</organism>
<dbReference type="RefSeq" id="WP_092662137.1">
    <property type="nucleotide sequence ID" value="NZ_FOCX01000017.1"/>
</dbReference>
<dbReference type="Proteomes" id="UP000198775">
    <property type="component" value="Unassembled WGS sequence"/>
</dbReference>
<reference evidence="3" key="1">
    <citation type="submission" date="2016-10" db="EMBL/GenBank/DDBJ databases">
        <authorList>
            <person name="Varghese N."/>
            <person name="Submissions S."/>
        </authorList>
    </citation>
    <scope>NUCLEOTIDE SEQUENCE [LARGE SCALE GENOMIC DNA]</scope>
    <source>
        <strain evidence="3">IBRC-M 10043</strain>
    </source>
</reference>
<evidence type="ECO:0000313" key="2">
    <source>
        <dbReference type="EMBL" id="SEO72057.1"/>
    </source>
</evidence>
<feature type="region of interest" description="Disordered" evidence="1">
    <location>
        <begin position="1"/>
        <end position="28"/>
    </location>
</feature>
<keyword evidence="3" id="KW-1185">Reference proteome</keyword>
<name>A0A1H8S0J1_9EURY</name>
<dbReference type="EMBL" id="FOCX01000017">
    <property type="protein sequence ID" value="SEO72057.1"/>
    <property type="molecule type" value="Genomic_DNA"/>
</dbReference>